<evidence type="ECO:0000313" key="5">
    <source>
        <dbReference type="Proteomes" id="UP000293865"/>
    </source>
</evidence>
<keyword evidence="5" id="KW-1185">Reference proteome</keyword>
<evidence type="ECO:0000256" key="2">
    <source>
        <dbReference type="SAM" id="Phobius"/>
    </source>
</evidence>
<dbReference type="InterPro" id="IPR053150">
    <property type="entry name" value="Teicoplanin_resist-assoc"/>
</dbReference>
<dbReference type="OrthoDB" id="3787741at2"/>
<dbReference type="AlphaFoldDB" id="A0A4Q2L3R7"/>
<keyword evidence="2" id="KW-1133">Transmembrane helix</keyword>
<gene>
    <name evidence="4" type="ORF">ESP51_04760</name>
</gene>
<sequence>MHTAESQLDPVPDSPDSSPTERVPGGRFLVRLLLAVYAAAVTVIAFWPVPVDQGMRVGVLRFAAFVRANGLIGLQYEHIEFIANLLMFIPLGLLLTLALRPRPARWVPPLACFVASTLIELVQFTLLPHRFTTVSDVIANTIGGALGWLIAFAVIRPANRKVDRQSGAFDGS</sequence>
<accession>A0A4Q2L3R7</accession>
<keyword evidence="2" id="KW-0812">Transmembrane</keyword>
<proteinExistence type="predicted"/>
<dbReference type="EMBL" id="SDPN01000006">
    <property type="protein sequence ID" value="RXZ72199.1"/>
    <property type="molecule type" value="Genomic_DNA"/>
</dbReference>
<organism evidence="4 5">
    <name type="scientific">Agromyces albus</name>
    <dbReference type="NCBI Taxonomy" id="205332"/>
    <lineage>
        <taxon>Bacteria</taxon>
        <taxon>Bacillati</taxon>
        <taxon>Actinomycetota</taxon>
        <taxon>Actinomycetes</taxon>
        <taxon>Micrococcales</taxon>
        <taxon>Microbacteriaceae</taxon>
        <taxon>Agromyces</taxon>
    </lineage>
</organism>
<comment type="caution">
    <text evidence="4">The sequence shown here is derived from an EMBL/GenBank/DDBJ whole genome shotgun (WGS) entry which is preliminary data.</text>
</comment>
<feature type="transmembrane region" description="Helical" evidence="2">
    <location>
        <begin position="28"/>
        <end position="47"/>
    </location>
</feature>
<feature type="transmembrane region" description="Helical" evidence="2">
    <location>
        <begin position="137"/>
        <end position="155"/>
    </location>
</feature>
<dbReference type="Proteomes" id="UP000293865">
    <property type="component" value="Unassembled WGS sequence"/>
</dbReference>
<feature type="compositionally biased region" description="Low complexity" evidence="1">
    <location>
        <begin position="9"/>
        <end position="18"/>
    </location>
</feature>
<feature type="transmembrane region" description="Helical" evidence="2">
    <location>
        <begin position="82"/>
        <end position="99"/>
    </location>
</feature>
<evidence type="ECO:0000313" key="4">
    <source>
        <dbReference type="EMBL" id="RXZ72199.1"/>
    </source>
</evidence>
<evidence type="ECO:0000259" key="3">
    <source>
        <dbReference type="Pfam" id="PF04892"/>
    </source>
</evidence>
<dbReference type="RefSeq" id="WP_129519752.1">
    <property type="nucleotide sequence ID" value="NZ_SDPN01000006.1"/>
</dbReference>
<dbReference type="Pfam" id="PF04892">
    <property type="entry name" value="VanZ"/>
    <property type="match status" value="1"/>
</dbReference>
<feature type="region of interest" description="Disordered" evidence="1">
    <location>
        <begin position="1"/>
        <end position="22"/>
    </location>
</feature>
<dbReference type="InterPro" id="IPR006976">
    <property type="entry name" value="VanZ-like"/>
</dbReference>
<feature type="domain" description="VanZ-like" evidence="3">
    <location>
        <begin position="36"/>
        <end position="152"/>
    </location>
</feature>
<dbReference type="PANTHER" id="PTHR36834:SF1">
    <property type="entry name" value="INTEGRAL MEMBRANE PROTEIN"/>
    <property type="match status" value="1"/>
</dbReference>
<name>A0A4Q2L3R7_9MICO</name>
<dbReference type="PANTHER" id="PTHR36834">
    <property type="entry name" value="MEMBRANE PROTEIN-RELATED"/>
    <property type="match status" value="1"/>
</dbReference>
<protein>
    <submittedName>
        <fullName evidence="4">VanZ family protein</fullName>
    </submittedName>
</protein>
<reference evidence="4 5" key="1">
    <citation type="submission" date="2019-01" db="EMBL/GenBank/DDBJ databases">
        <title>Agromyces.</title>
        <authorList>
            <person name="Li J."/>
        </authorList>
    </citation>
    <scope>NUCLEOTIDE SEQUENCE [LARGE SCALE GENOMIC DNA]</scope>
    <source>
        <strain evidence="4 5">DSM 15934</strain>
    </source>
</reference>
<keyword evidence="2" id="KW-0472">Membrane</keyword>
<evidence type="ECO:0000256" key="1">
    <source>
        <dbReference type="SAM" id="MobiDB-lite"/>
    </source>
</evidence>
<feature type="transmembrane region" description="Helical" evidence="2">
    <location>
        <begin position="106"/>
        <end position="125"/>
    </location>
</feature>